<comment type="caution">
    <text evidence="4">The sequence shown here is derived from an EMBL/GenBank/DDBJ whole genome shotgun (WGS) entry which is preliminary data.</text>
</comment>
<evidence type="ECO:0000313" key="4">
    <source>
        <dbReference type="EMBL" id="MBC3881171.1"/>
    </source>
</evidence>
<dbReference type="InterPro" id="IPR000182">
    <property type="entry name" value="GNAT_dom"/>
</dbReference>
<dbReference type="Gene3D" id="3.40.630.30">
    <property type="match status" value="1"/>
</dbReference>
<dbReference type="AlphaFoldDB" id="A0A923HW18"/>
<name>A0A923HW18_9BURK</name>
<evidence type="ECO:0000259" key="3">
    <source>
        <dbReference type="PROSITE" id="PS51186"/>
    </source>
</evidence>
<evidence type="ECO:0000256" key="1">
    <source>
        <dbReference type="ARBA" id="ARBA00022679"/>
    </source>
</evidence>
<reference evidence="4" key="1">
    <citation type="submission" date="2020-08" db="EMBL/GenBank/DDBJ databases">
        <title>Novel species isolated from subtropical streams in China.</title>
        <authorList>
            <person name="Lu H."/>
        </authorList>
    </citation>
    <scope>NUCLEOTIDE SEQUENCE</scope>
    <source>
        <strain evidence="4">LX22W</strain>
    </source>
</reference>
<dbReference type="CDD" id="cd04301">
    <property type="entry name" value="NAT_SF"/>
    <property type="match status" value="1"/>
</dbReference>
<keyword evidence="1" id="KW-0808">Transferase</keyword>
<keyword evidence="5" id="KW-1185">Reference proteome</keyword>
<dbReference type="Proteomes" id="UP000627446">
    <property type="component" value="Unassembled WGS sequence"/>
</dbReference>
<keyword evidence="2" id="KW-0012">Acyltransferase</keyword>
<protein>
    <submittedName>
        <fullName evidence="4">GNAT family N-acetyltransferase</fullName>
    </submittedName>
</protein>
<dbReference type="SUPFAM" id="SSF55729">
    <property type="entry name" value="Acyl-CoA N-acyltransferases (Nat)"/>
    <property type="match status" value="1"/>
</dbReference>
<sequence>MLSIRAADLSDANRLSLLAETSFRHTFAASNTAEDMDTHCRNSYSEAIQSAEIAHPQMLTLLVEDDAQLAAYAQLRFDHAPECVADRNAAEIQRLYVANAWHGKGVAQSLMRACLDAIIERGKKTAWLGVWEHNPRAIKFYQKFGFVEVGEHAFPVGSDPQRDIILSLTLKR</sequence>
<dbReference type="InterPro" id="IPR016181">
    <property type="entry name" value="Acyl_CoA_acyltransferase"/>
</dbReference>
<evidence type="ECO:0000313" key="5">
    <source>
        <dbReference type="Proteomes" id="UP000627446"/>
    </source>
</evidence>
<evidence type="ECO:0000256" key="2">
    <source>
        <dbReference type="ARBA" id="ARBA00023315"/>
    </source>
</evidence>
<organism evidence="4 5">
    <name type="scientific">Undibacterium nitidum</name>
    <dbReference type="NCBI Taxonomy" id="2762298"/>
    <lineage>
        <taxon>Bacteria</taxon>
        <taxon>Pseudomonadati</taxon>
        <taxon>Pseudomonadota</taxon>
        <taxon>Betaproteobacteria</taxon>
        <taxon>Burkholderiales</taxon>
        <taxon>Oxalobacteraceae</taxon>
        <taxon>Undibacterium</taxon>
    </lineage>
</organism>
<gene>
    <name evidence="4" type="ORF">H8K36_07305</name>
</gene>
<dbReference type="EMBL" id="JACOFZ010000001">
    <property type="protein sequence ID" value="MBC3881171.1"/>
    <property type="molecule type" value="Genomic_DNA"/>
</dbReference>
<dbReference type="PANTHER" id="PTHR43877">
    <property type="entry name" value="AMINOALKYLPHOSPHONATE N-ACETYLTRANSFERASE-RELATED-RELATED"/>
    <property type="match status" value="1"/>
</dbReference>
<dbReference type="PROSITE" id="PS51186">
    <property type="entry name" value="GNAT"/>
    <property type="match status" value="1"/>
</dbReference>
<accession>A0A923HW18</accession>
<dbReference type="PANTHER" id="PTHR43877:SF1">
    <property type="entry name" value="ACETYLTRANSFERASE"/>
    <property type="match status" value="1"/>
</dbReference>
<dbReference type="Pfam" id="PF00583">
    <property type="entry name" value="Acetyltransf_1"/>
    <property type="match status" value="1"/>
</dbReference>
<proteinExistence type="predicted"/>
<dbReference type="GO" id="GO:0016747">
    <property type="term" value="F:acyltransferase activity, transferring groups other than amino-acyl groups"/>
    <property type="evidence" value="ECO:0007669"/>
    <property type="project" value="InterPro"/>
</dbReference>
<dbReference type="InterPro" id="IPR050832">
    <property type="entry name" value="Bact_Acetyltransf"/>
</dbReference>
<dbReference type="RefSeq" id="WP_186914358.1">
    <property type="nucleotide sequence ID" value="NZ_JACOFZ010000001.1"/>
</dbReference>
<feature type="domain" description="N-acetyltransferase" evidence="3">
    <location>
        <begin position="2"/>
        <end position="171"/>
    </location>
</feature>